<dbReference type="AlphaFoldDB" id="A0A4R7I445"/>
<dbReference type="EMBL" id="SOAU01000001">
    <property type="protein sequence ID" value="TDT18437.1"/>
    <property type="molecule type" value="Genomic_DNA"/>
</dbReference>
<evidence type="ECO:0000313" key="7">
    <source>
        <dbReference type="EMBL" id="TDT18437.1"/>
    </source>
</evidence>
<gene>
    <name evidence="7" type="ORF">BDK89_4057</name>
</gene>
<evidence type="ECO:0000256" key="4">
    <source>
        <dbReference type="ARBA" id="ARBA00023136"/>
    </source>
</evidence>
<evidence type="ECO:0000256" key="1">
    <source>
        <dbReference type="ARBA" id="ARBA00022475"/>
    </source>
</evidence>
<sequence>MPTDTTPTDRTEAEPVRDYRGTGVMWAGGAVVVIVALAVIAAAQNTQDVEINFLWMDGTLPLVLLLLIAIGATVVVTESIGWAWRHRRRKRLREKDELKRLRKA</sequence>
<dbReference type="Pfam" id="PF06305">
    <property type="entry name" value="LapA_dom"/>
    <property type="match status" value="1"/>
</dbReference>
<accession>A0A4R7I445</accession>
<proteinExistence type="predicted"/>
<evidence type="ECO:0000256" key="2">
    <source>
        <dbReference type="ARBA" id="ARBA00022692"/>
    </source>
</evidence>
<dbReference type="GO" id="GO:0005886">
    <property type="term" value="C:plasma membrane"/>
    <property type="evidence" value="ECO:0007669"/>
    <property type="project" value="InterPro"/>
</dbReference>
<feature type="transmembrane region" description="Helical" evidence="5">
    <location>
        <begin position="63"/>
        <end position="84"/>
    </location>
</feature>
<evidence type="ECO:0000313" key="8">
    <source>
        <dbReference type="Proteomes" id="UP000294558"/>
    </source>
</evidence>
<dbReference type="Proteomes" id="UP000294558">
    <property type="component" value="Unassembled WGS sequence"/>
</dbReference>
<evidence type="ECO:0000256" key="5">
    <source>
        <dbReference type="SAM" id="Phobius"/>
    </source>
</evidence>
<keyword evidence="1" id="KW-1003">Cell membrane</keyword>
<feature type="transmembrane region" description="Helical" evidence="5">
    <location>
        <begin position="24"/>
        <end position="43"/>
    </location>
</feature>
<evidence type="ECO:0000256" key="3">
    <source>
        <dbReference type="ARBA" id="ARBA00022989"/>
    </source>
</evidence>
<keyword evidence="3 5" id="KW-1133">Transmembrane helix</keyword>
<reference evidence="7 8" key="1">
    <citation type="submission" date="2019-03" db="EMBL/GenBank/DDBJ databases">
        <title>Sequencing the genomes of 1000 actinobacteria strains.</title>
        <authorList>
            <person name="Klenk H.-P."/>
        </authorList>
    </citation>
    <scope>NUCLEOTIDE SEQUENCE [LARGE SCALE GENOMIC DNA]</scope>
    <source>
        <strain evidence="7 8">DSM 18936</strain>
    </source>
</reference>
<comment type="caution">
    <text evidence="7">The sequence shown here is derived from an EMBL/GenBank/DDBJ whole genome shotgun (WGS) entry which is preliminary data.</text>
</comment>
<dbReference type="InterPro" id="IPR010445">
    <property type="entry name" value="LapA_dom"/>
</dbReference>
<name>A0A4R7I445_9ACTN</name>
<keyword evidence="4 5" id="KW-0472">Membrane</keyword>
<keyword evidence="2 5" id="KW-0812">Transmembrane</keyword>
<keyword evidence="8" id="KW-1185">Reference proteome</keyword>
<dbReference type="RefSeq" id="WP_350167609.1">
    <property type="nucleotide sequence ID" value="NZ_JAVJPS010000018.1"/>
</dbReference>
<protein>
    <submittedName>
        <fullName evidence="7">Putative integral membrane protein</fullName>
    </submittedName>
</protein>
<evidence type="ECO:0000259" key="6">
    <source>
        <dbReference type="Pfam" id="PF06305"/>
    </source>
</evidence>
<feature type="domain" description="Lipopolysaccharide assembly protein A" evidence="6">
    <location>
        <begin position="44"/>
        <end position="103"/>
    </location>
</feature>
<organism evidence="7 8">
    <name type="scientific">Ilumatobacter fluminis</name>
    <dbReference type="NCBI Taxonomy" id="467091"/>
    <lineage>
        <taxon>Bacteria</taxon>
        <taxon>Bacillati</taxon>
        <taxon>Actinomycetota</taxon>
        <taxon>Acidimicrobiia</taxon>
        <taxon>Acidimicrobiales</taxon>
        <taxon>Ilumatobacteraceae</taxon>
        <taxon>Ilumatobacter</taxon>
    </lineage>
</organism>